<dbReference type="InterPro" id="IPR007021">
    <property type="entry name" value="DUF659"/>
</dbReference>
<dbReference type="SUPFAM" id="SSF53098">
    <property type="entry name" value="Ribonuclease H-like"/>
    <property type="match status" value="1"/>
</dbReference>
<evidence type="ECO:0000256" key="6">
    <source>
        <dbReference type="ARBA" id="ARBA00023242"/>
    </source>
</evidence>
<dbReference type="GO" id="GO:0046983">
    <property type="term" value="F:protein dimerization activity"/>
    <property type="evidence" value="ECO:0007669"/>
    <property type="project" value="InterPro"/>
</dbReference>
<dbReference type="PROSITE" id="PS50808">
    <property type="entry name" value="ZF_BED"/>
    <property type="match status" value="1"/>
</dbReference>
<keyword evidence="2" id="KW-0479">Metal-binding</keyword>
<evidence type="ECO:0000256" key="8">
    <source>
        <dbReference type="SAM" id="MobiDB-lite"/>
    </source>
</evidence>
<evidence type="ECO:0000313" key="10">
    <source>
        <dbReference type="EMBL" id="KAL0003163.1"/>
    </source>
</evidence>
<evidence type="ECO:0000256" key="7">
    <source>
        <dbReference type="PROSITE-ProRule" id="PRU00027"/>
    </source>
</evidence>
<organism evidence="10 11">
    <name type="scientific">Lithocarpus litseifolius</name>
    <dbReference type="NCBI Taxonomy" id="425828"/>
    <lineage>
        <taxon>Eukaryota</taxon>
        <taxon>Viridiplantae</taxon>
        <taxon>Streptophyta</taxon>
        <taxon>Embryophyta</taxon>
        <taxon>Tracheophyta</taxon>
        <taxon>Spermatophyta</taxon>
        <taxon>Magnoliopsida</taxon>
        <taxon>eudicotyledons</taxon>
        <taxon>Gunneridae</taxon>
        <taxon>Pentapetalae</taxon>
        <taxon>rosids</taxon>
        <taxon>fabids</taxon>
        <taxon>Fagales</taxon>
        <taxon>Fagaceae</taxon>
        <taxon>Lithocarpus</taxon>
    </lineage>
</organism>
<evidence type="ECO:0000313" key="11">
    <source>
        <dbReference type="Proteomes" id="UP001459277"/>
    </source>
</evidence>
<dbReference type="GO" id="GO:0005634">
    <property type="term" value="C:nucleus"/>
    <property type="evidence" value="ECO:0007669"/>
    <property type="project" value="UniProtKB-SubCell"/>
</dbReference>
<comment type="caution">
    <text evidence="10">The sequence shown here is derived from an EMBL/GenBank/DDBJ whole genome shotgun (WGS) entry which is preliminary data.</text>
</comment>
<dbReference type="Pfam" id="PF05699">
    <property type="entry name" value="Dimer_Tnp_hAT"/>
    <property type="match status" value="1"/>
</dbReference>
<dbReference type="Pfam" id="PF04937">
    <property type="entry name" value="DUF659"/>
    <property type="match status" value="1"/>
</dbReference>
<protein>
    <recommendedName>
        <fullName evidence="9">BED-type domain-containing protein</fullName>
    </recommendedName>
</protein>
<dbReference type="Proteomes" id="UP001459277">
    <property type="component" value="Unassembled WGS sequence"/>
</dbReference>
<dbReference type="InterPro" id="IPR012337">
    <property type="entry name" value="RNaseH-like_sf"/>
</dbReference>
<evidence type="ECO:0000256" key="2">
    <source>
        <dbReference type="ARBA" id="ARBA00022723"/>
    </source>
</evidence>
<dbReference type="InterPro" id="IPR003656">
    <property type="entry name" value="Znf_BED"/>
</dbReference>
<proteinExistence type="predicted"/>
<evidence type="ECO:0000256" key="5">
    <source>
        <dbReference type="ARBA" id="ARBA00023125"/>
    </source>
</evidence>
<sequence>MASAQRGPGRRWSSLLVARGRVQIAVKGRVGVRGFRSALAMCGRGAWVVVASRGSLWVEGVKVVLFVGRRGLKISKNPFQFVVKNKVVWLVKMATGLEHVPVTPQKQDPAWKHCRLFKNGDRSQLKCIYCNKLFRGGGIHRIKEHLAGQKGNASACLRVPPDVRVSMQQSLDGAVVKKRRKQRIEDEILNVNPVSHELDVIVNQSDVSTGLQLTGVSDTIEPDSNLLVSLEGTGGGERRKKERVRSSFTNAANVDATGGGTSSVALGSKRVNNHVNMAIGRFLYDIGAPLDAVNSAYFKPMLDAIATARDGVVPPSYHDIRGWILKNSVEEVKNDIDKIKATWGMTGCSILVEQWCTETNRTFICFLAYCPEGTVFLKSTDASDIINSSDALYELFRQVVEEVGVENVLQVISNGEEKYIIAGRRLTDTFPTLYWSPCAARCIDLILEDFVNVDWINAVIEQARSVTKFVYNHSVVLNMLRRHTFGNDIVEPGVTRSATNFTTLKQMVNLKHNLQAMVTSQEWMDCPYSKKTEGLRMLDIVTSQSFWSSCILIIQLTNPLLQLLRIAGSEKRPAMGYIYAGIYRAKETIKKELLKRVDYVVYWNIIDYRWEQQWHLPLHAAGFFLNPKFFYSIEGDMHHEILSGMFDCIERLVPDTKVQDKIIKEVNSYKNAMGDFGRRMAIRARDNLLPADWWLTYGGSCPNLARLAIRILSQTCSSIGSRRNHISYEQTHETRNFLERQRLTDLVFVQYNLRLGQMIKSEEQDSIDPISFVGTNVVEDWIMGKDVCVDDYGSINWMSVDPPSTNSMLLGSSNDEAEDLGSGFDDHEILNREKEGEEKC</sequence>
<dbReference type="InterPro" id="IPR008906">
    <property type="entry name" value="HATC_C_dom"/>
</dbReference>
<keyword evidence="4" id="KW-0862">Zinc</keyword>
<name>A0AAW2D043_9ROSI</name>
<comment type="subcellular location">
    <subcellularLocation>
        <location evidence="1">Nucleus</location>
    </subcellularLocation>
</comment>
<keyword evidence="5" id="KW-0238">DNA-binding</keyword>
<evidence type="ECO:0000256" key="3">
    <source>
        <dbReference type="ARBA" id="ARBA00022771"/>
    </source>
</evidence>
<dbReference type="PANTHER" id="PTHR32166:SF88">
    <property type="entry name" value="HAT TRANSPOSON SUPERFAMILY"/>
    <property type="match status" value="1"/>
</dbReference>
<evidence type="ECO:0000256" key="4">
    <source>
        <dbReference type="ARBA" id="ARBA00022833"/>
    </source>
</evidence>
<reference evidence="10 11" key="1">
    <citation type="submission" date="2024-01" db="EMBL/GenBank/DDBJ databases">
        <title>A telomere-to-telomere, gap-free genome of sweet tea (Lithocarpus litseifolius).</title>
        <authorList>
            <person name="Zhou J."/>
        </authorList>
    </citation>
    <scope>NUCLEOTIDE SEQUENCE [LARGE SCALE GENOMIC DNA]</scope>
    <source>
        <strain evidence="10">Zhou-2022a</strain>
        <tissue evidence="10">Leaf</tissue>
    </source>
</reference>
<accession>A0AAW2D043</accession>
<gene>
    <name evidence="10" type="ORF">SO802_016944</name>
</gene>
<dbReference type="AlphaFoldDB" id="A0AAW2D043"/>
<keyword evidence="11" id="KW-1185">Reference proteome</keyword>
<dbReference type="GO" id="GO:0008270">
    <property type="term" value="F:zinc ion binding"/>
    <property type="evidence" value="ECO:0007669"/>
    <property type="project" value="UniProtKB-KW"/>
</dbReference>
<feature type="region of interest" description="Disordered" evidence="8">
    <location>
        <begin position="812"/>
        <end position="840"/>
    </location>
</feature>
<evidence type="ECO:0000259" key="9">
    <source>
        <dbReference type="PROSITE" id="PS50808"/>
    </source>
</evidence>
<feature type="domain" description="BED-type" evidence="9">
    <location>
        <begin position="105"/>
        <end position="163"/>
    </location>
</feature>
<keyword evidence="6" id="KW-0539">Nucleus</keyword>
<keyword evidence="3 7" id="KW-0863">Zinc-finger</keyword>
<evidence type="ECO:0000256" key="1">
    <source>
        <dbReference type="ARBA" id="ARBA00004123"/>
    </source>
</evidence>
<dbReference type="GO" id="GO:0003677">
    <property type="term" value="F:DNA binding"/>
    <property type="evidence" value="ECO:0007669"/>
    <property type="project" value="UniProtKB-KW"/>
</dbReference>
<feature type="compositionally biased region" description="Basic and acidic residues" evidence="8">
    <location>
        <begin position="824"/>
        <end position="840"/>
    </location>
</feature>
<dbReference type="PANTHER" id="PTHR32166">
    <property type="entry name" value="OSJNBA0013A04.12 PROTEIN"/>
    <property type="match status" value="1"/>
</dbReference>
<dbReference type="EMBL" id="JAZDWU010000005">
    <property type="protein sequence ID" value="KAL0003163.1"/>
    <property type="molecule type" value="Genomic_DNA"/>
</dbReference>